<sequence length="57" mass="6509">PEARETAKIETDGVVVREHPVLKDGKIAHYDVAIFFDNISARDREALLEYINQKAKK</sequence>
<proteinExistence type="predicted"/>
<accession>X0XSN7</accession>
<dbReference type="EMBL" id="BARS01046081">
    <property type="protein sequence ID" value="GAG39658.1"/>
    <property type="molecule type" value="Genomic_DNA"/>
</dbReference>
<comment type="caution">
    <text evidence="1">The sequence shown here is derived from an EMBL/GenBank/DDBJ whole genome shotgun (WGS) entry which is preliminary data.</text>
</comment>
<dbReference type="AlphaFoldDB" id="X0XSN7"/>
<evidence type="ECO:0000313" key="1">
    <source>
        <dbReference type="EMBL" id="GAG39658.1"/>
    </source>
</evidence>
<protein>
    <submittedName>
        <fullName evidence="1">Uncharacterized protein</fullName>
    </submittedName>
</protein>
<organism evidence="1">
    <name type="scientific">marine sediment metagenome</name>
    <dbReference type="NCBI Taxonomy" id="412755"/>
    <lineage>
        <taxon>unclassified sequences</taxon>
        <taxon>metagenomes</taxon>
        <taxon>ecological metagenomes</taxon>
    </lineage>
</organism>
<feature type="non-terminal residue" evidence="1">
    <location>
        <position position="1"/>
    </location>
</feature>
<name>X0XSN7_9ZZZZ</name>
<reference evidence="1" key="1">
    <citation type="journal article" date="2014" name="Front. Microbiol.">
        <title>High frequency of phylogenetically diverse reductive dehalogenase-homologous genes in deep subseafloor sedimentary metagenomes.</title>
        <authorList>
            <person name="Kawai M."/>
            <person name="Futagami T."/>
            <person name="Toyoda A."/>
            <person name="Takaki Y."/>
            <person name="Nishi S."/>
            <person name="Hori S."/>
            <person name="Arai W."/>
            <person name="Tsubouchi T."/>
            <person name="Morono Y."/>
            <person name="Uchiyama I."/>
            <person name="Ito T."/>
            <person name="Fujiyama A."/>
            <person name="Inagaki F."/>
            <person name="Takami H."/>
        </authorList>
    </citation>
    <scope>NUCLEOTIDE SEQUENCE</scope>
    <source>
        <strain evidence="1">Expedition CK06-06</strain>
    </source>
</reference>
<gene>
    <name evidence="1" type="ORF">S01H1_69404</name>
</gene>